<evidence type="ECO:0000256" key="2">
    <source>
        <dbReference type="SAM" id="MobiDB-lite"/>
    </source>
</evidence>
<proteinExistence type="predicted"/>
<reference evidence="3" key="1">
    <citation type="journal article" date="2022" name="bioRxiv">
        <title>Sequencing and chromosome-scale assembly of the giantPleurodeles waltlgenome.</title>
        <authorList>
            <person name="Brown T."/>
            <person name="Elewa A."/>
            <person name="Iarovenko S."/>
            <person name="Subramanian E."/>
            <person name="Araus A.J."/>
            <person name="Petzold A."/>
            <person name="Susuki M."/>
            <person name="Suzuki K.-i.T."/>
            <person name="Hayashi T."/>
            <person name="Toyoda A."/>
            <person name="Oliveira C."/>
            <person name="Osipova E."/>
            <person name="Leigh N.D."/>
            <person name="Simon A."/>
            <person name="Yun M.H."/>
        </authorList>
    </citation>
    <scope>NUCLEOTIDE SEQUENCE</scope>
    <source>
        <strain evidence="3">20211129_DDA</strain>
        <tissue evidence="3">Liver</tissue>
    </source>
</reference>
<dbReference type="PANTHER" id="PTHR33166">
    <property type="entry name" value="GAG_P30 DOMAIN-CONTAINING PROTEIN"/>
    <property type="match status" value="1"/>
</dbReference>
<keyword evidence="1" id="KW-0175">Coiled coil</keyword>
<name>A0AAV7TJ03_PLEWA</name>
<gene>
    <name evidence="3" type="ORF">NDU88_001856</name>
</gene>
<comment type="caution">
    <text evidence="3">The sequence shown here is derived from an EMBL/GenBank/DDBJ whole genome shotgun (WGS) entry which is preliminary data.</text>
</comment>
<feature type="compositionally biased region" description="Polar residues" evidence="2">
    <location>
        <begin position="159"/>
        <end position="177"/>
    </location>
</feature>
<evidence type="ECO:0000313" key="3">
    <source>
        <dbReference type="EMBL" id="KAJ1176583.1"/>
    </source>
</evidence>
<feature type="region of interest" description="Disordered" evidence="2">
    <location>
        <begin position="106"/>
        <end position="177"/>
    </location>
</feature>
<accession>A0AAV7TJ03</accession>
<sequence length="477" mass="54580">MKQWCKFTEKEGCLSLPEHGTFNMRILENLRWMLSVQKPPPRPAQYEALAVWDLMAIRQRQQKFERRIKKAEKTLAEARWDNESKMWRRGIVDRLILFPAITQGDETQGKKATCKTDKGSDKPKETKRSWIEEDDSDDEEFLNQLLHDRPPPYAVDDNAPSTSAGPGIQTQDKGVTDTVQTSDTGLIQSGVSVSTAPDMQIHLQPPPQIQIIYLDVPVLETTMSLIVLPDPIYSIQNRGVDWPTQDPARDKVTGATSEEVMKYYHKVIEFLKQKVSPKLTDWQKIDRTSQEVKESIHAYYERLLKAFKHYSGTETIEPKDMNHLVFRFVEGLRPEVSQMIKNHLICWQVKPNDEVLQYAKYCSDEIELKQRKLKEKVMVMQIKAAQAGMQGNGIQQMIQQHPQGNGVFQMQPRGQGRGFVNRGPDLNTVVVQNDAQEIKKMSPCHVCGAWGVGSGNAQIWCRMVSFNKALTSVHFKM</sequence>
<protein>
    <submittedName>
        <fullName evidence="3">Uncharacterized protein</fullName>
    </submittedName>
</protein>
<dbReference type="AlphaFoldDB" id="A0AAV7TJ03"/>
<dbReference type="Proteomes" id="UP001066276">
    <property type="component" value="Chromosome 3_2"/>
</dbReference>
<feature type="coiled-coil region" evidence="1">
    <location>
        <begin position="54"/>
        <end position="81"/>
    </location>
</feature>
<keyword evidence="4" id="KW-1185">Reference proteome</keyword>
<dbReference type="InterPro" id="IPR050462">
    <property type="entry name" value="Retroviral_Gag-Pol_poly"/>
</dbReference>
<evidence type="ECO:0000313" key="4">
    <source>
        <dbReference type="Proteomes" id="UP001066276"/>
    </source>
</evidence>
<organism evidence="3 4">
    <name type="scientific">Pleurodeles waltl</name>
    <name type="common">Iberian ribbed newt</name>
    <dbReference type="NCBI Taxonomy" id="8319"/>
    <lineage>
        <taxon>Eukaryota</taxon>
        <taxon>Metazoa</taxon>
        <taxon>Chordata</taxon>
        <taxon>Craniata</taxon>
        <taxon>Vertebrata</taxon>
        <taxon>Euteleostomi</taxon>
        <taxon>Amphibia</taxon>
        <taxon>Batrachia</taxon>
        <taxon>Caudata</taxon>
        <taxon>Salamandroidea</taxon>
        <taxon>Salamandridae</taxon>
        <taxon>Pleurodelinae</taxon>
        <taxon>Pleurodeles</taxon>
    </lineage>
</organism>
<evidence type="ECO:0000256" key="1">
    <source>
        <dbReference type="SAM" id="Coils"/>
    </source>
</evidence>
<feature type="compositionally biased region" description="Acidic residues" evidence="2">
    <location>
        <begin position="132"/>
        <end position="141"/>
    </location>
</feature>
<feature type="compositionally biased region" description="Basic and acidic residues" evidence="2">
    <location>
        <begin position="114"/>
        <end position="131"/>
    </location>
</feature>
<dbReference type="EMBL" id="JANPWB010000006">
    <property type="protein sequence ID" value="KAJ1176583.1"/>
    <property type="molecule type" value="Genomic_DNA"/>
</dbReference>